<accession>A0A928YV69</accession>
<dbReference type="SUPFAM" id="SSF54427">
    <property type="entry name" value="NTF2-like"/>
    <property type="match status" value="1"/>
</dbReference>
<name>A0A928YV69_9GAMM</name>
<protein>
    <submittedName>
        <fullName evidence="1">Nuclear transport factor 2 family protein</fullName>
    </submittedName>
</protein>
<dbReference type="AlphaFoldDB" id="A0A928YV69"/>
<reference evidence="1" key="1">
    <citation type="submission" date="2018-07" db="EMBL/GenBank/DDBJ databases">
        <title>Genome assembly of strain Ka43.</title>
        <authorList>
            <person name="Kukolya J."/>
            <person name="Nagy I."/>
            <person name="Horvath B."/>
            <person name="Toth A."/>
        </authorList>
    </citation>
    <scope>NUCLEOTIDE SEQUENCE</scope>
    <source>
        <strain evidence="1">KB43</strain>
    </source>
</reference>
<dbReference type="Gene3D" id="3.10.450.50">
    <property type="match status" value="1"/>
</dbReference>
<organism evidence="1 2">
    <name type="scientific">Cellvibrio polysaccharolyticus</name>
    <dbReference type="NCBI Taxonomy" id="2082724"/>
    <lineage>
        <taxon>Bacteria</taxon>
        <taxon>Pseudomonadati</taxon>
        <taxon>Pseudomonadota</taxon>
        <taxon>Gammaproteobacteria</taxon>
        <taxon>Cellvibrionales</taxon>
        <taxon>Cellvibrionaceae</taxon>
        <taxon>Cellvibrio</taxon>
    </lineage>
</organism>
<dbReference type="EMBL" id="PRDL01000001">
    <property type="protein sequence ID" value="MBE8718722.1"/>
    <property type="molecule type" value="Genomic_DNA"/>
</dbReference>
<proteinExistence type="predicted"/>
<comment type="caution">
    <text evidence="1">The sequence shown here is derived from an EMBL/GenBank/DDBJ whole genome shotgun (WGS) entry which is preliminary data.</text>
</comment>
<gene>
    <name evidence="1" type="ORF">C4F51_16220</name>
</gene>
<dbReference type="RefSeq" id="WP_193911507.1">
    <property type="nucleotide sequence ID" value="NZ_PRDL01000001.1"/>
</dbReference>
<evidence type="ECO:0000313" key="2">
    <source>
        <dbReference type="Proteomes" id="UP000652567"/>
    </source>
</evidence>
<dbReference type="InterPro" id="IPR032710">
    <property type="entry name" value="NTF2-like_dom_sf"/>
</dbReference>
<dbReference type="Proteomes" id="UP000652567">
    <property type="component" value="Unassembled WGS sequence"/>
</dbReference>
<keyword evidence="2" id="KW-1185">Reference proteome</keyword>
<sequence length="128" mass="14595">MSPKELVTRFISLIRAQQFDQAKELLATDSFEYIGPNMRFTDPEDMLSYLFGMAGIQKDIAVRQITAEDNSVFAALDYKTYFEPIGDVRIAIWLMVKDDKIVKVEGFYNAAVVENMLNVDGQLPFMIP</sequence>
<evidence type="ECO:0000313" key="1">
    <source>
        <dbReference type="EMBL" id="MBE8718722.1"/>
    </source>
</evidence>